<protein>
    <submittedName>
        <fullName evidence="2">Condensation domain-containing protein</fullName>
    </submittedName>
</protein>
<evidence type="ECO:0000313" key="3">
    <source>
        <dbReference type="Proteomes" id="UP000199323"/>
    </source>
</evidence>
<dbReference type="PANTHER" id="PTHR45527">
    <property type="entry name" value="NONRIBOSOMAL PEPTIDE SYNTHETASE"/>
    <property type="match status" value="1"/>
</dbReference>
<dbReference type="EMBL" id="FONG01000006">
    <property type="protein sequence ID" value="SFE89419.1"/>
    <property type="molecule type" value="Genomic_DNA"/>
</dbReference>
<proteinExistence type="predicted"/>
<dbReference type="PANTHER" id="PTHR45527:SF1">
    <property type="entry name" value="FATTY ACID SYNTHASE"/>
    <property type="match status" value="1"/>
</dbReference>
<evidence type="ECO:0000259" key="1">
    <source>
        <dbReference type="Pfam" id="PF00668"/>
    </source>
</evidence>
<dbReference type="SUPFAM" id="SSF52777">
    <property type="entry name" value="CoA-dependent acyltransferases"/>
    <property type="match status" value="2"/>
</dbReference>
<dbReference type="RefSeq" id="WP_093713490.1">
    <property type="nucleotide sequence ID" value="NZ_FONG01000006.1"/>
</dbReference>
<dbReference type="Gene3D" id="3.30.559.10">
    <property type="entry name" value="Chloramphenicol acetyltransferase-like domain"/>
    <property type="match status" value="1"/>
</dbReference>
<dbReference type="InterPro" id="IPR023213">
    <property type="entry name" value="CAT-like_dom_sf"/>
</dbReference>
<dbReference type="Gene3D" id="3.30.559.30">
    <property type="entry name" value="Nonribosomal peptide synthetase, condensation domain"/>
    <property type="match status" value="1"/>
</dbReference>
<dbReference type="Proteomes" id="UP000199323">
    <property type="component" value="Unassembled WGS sequence"/>
</dbReference>
<dbReference type="STRING" id="380248.SAMN05216251_10694"/>
<gene>
    <name evidence="2" type="ORF">SAMN05216251_10694</name>
</gene>
<dbReference type="GO" id="GO:0008610">
    <property type="term" value="P:lipid biosynthetic process"/>
    <property type="evidence" value="ECO:0007669"/>
    <property type="project" value="UniProtKB-ARBA"/>
</dbReference>
<dbReference type="GO" id="GO:0043041">
    <property type="term" value="P:amino acid activation for nonribosomal peptide biosynthetic process"/>
    <property type="evidence" value="ECO:0007669"/>
    <property type="project" value="TreeGrafter"/>
</dbReference>
<feature type="domain" description="Condensation" evidence="1">
    <location>
        <begin position="38"/>
        <end position="350"/>
    </location>
</feature>
<organism evidence="2 3">
    <name type="scientific">Actinacidiphila alni</name>
    <dbReference type="NCBI Taxonomy" id="380248"/>
    <lineage>
        <taxon>Bacteria</taxon>
        <taxon>Bacillati</taxon>
        <taxon>Actinomycetota</taxon>
        <taxon>Actinomycetes</taxon>
        <taxon>Kitasatosporales</taxon>
        <taxon>Streptomycetaceae</taxon>
        <taxon>Actinacidiphila</taxon>
    </lineage>
</organism>
<dbReference type="AlphaFoldDB" id="A0A1I2E9S9"/>
<keyword evidence="3" id="KW-1185">Reference proteome</keyword>
<evidence type="ECO:0000313" key="2">
    <source>
        <dbReference type="EMBL" id="SFE89419.1"/>
    </source>
</evidence>
<dbReference type="Pfam" id="PF00668">
    <property type="entry name" value="Condensation"/>
    <property type="match status" value="1"/>
</dbReference>
<dbReference type="GO" id="GO:0031177">
    <property type="term" value="F:phosphopantetheine binding"/>
    <property type="evidence" value="ECO:0007669"/>
    <property type="project" value="TreeGrafter"/>
</dbReference>
<dbReference type="GO" id="GO:0005737">
    <property type="term" value="C:cytoplasm"/>
    <property type="evidence" value="ECO:0007669"/>
    <property type="project" value="TreeGrafter"/>
</dbReference>
<dbReference type="GO" id="GO:0044550">
    <property type="term" value="P:secondary metabolite biosynthetic process"/>
    <property type="evidence" value="ECO:0007669"/>
    <property type="project" value="TreeGrafter"/>
</dbReference>
<dbReference type="InterPro" id="IPR001242">
    <property type="entry name" value="Condensation_dom"/>
</dbReference>
<dbReference type="GO" id="GO:0003824">
    <property type="term" value="F:catalytic activity"/>
    <property type="evidence" value="ECO:0007669"/>
    <property type="project" value="InterPro"/>
</dbReference>
<sequence>MPVDAPLTFGQLSTWRSIETFAADRLMEVNVPALWDVTGLDAAAIDNALRVLVRRHESLRTTFHIGADGLPFQRVHPDVPVRLERLDLPSVTAEDGARVLRELYARAFPVVGDPGWHATLMSAAGRPRYLAVSMSHMVVDVWAIRELQSQLVELASGAAAGDGRGPGAAPRELAGLQHGEAWAAHRRGAEKYWKKLLTGGPLSNLPALPPRPDERRVQATLRSHRLAVLVGEAAALHRVSPQSVLTALTGAALSGVLARRRITLSLMCANRFDPRWQSIVSTMNQLIPLVCSVDLDAPLSGFLKRTHLGSLLAYRHGSYDVDAVERLAAEAPGEDGSLFVHDCWFNYVTEPAAGPDVPSTSLEEAPDATLTWTPPARNAGHPFYLRVNGDGANWVELTVRADPDLLGEREIGAVLRTVVLGARRAVTAPDGTVGRLLEDAADAADAADGGGAELEVSLFPREPALAQG</sequence>
<reference evidence="2 3" key="1">
    <citation type="submission" date="2016-10" db="EMBL/GenBank/DDBJ databases">
        <authorList>
            <person name="de Groot N.N."/>
        </authorList>
    </citation>
    <scope>NUCLEOTIDE SEQUENCE [LARGE SCALE GENOMIC DNA]</scope>
    <source>
        <strain evidence="2 3">CGMCC 4.3510</strain>
    </source>
</reference>
<dbReference type="OrthoDB" id="3403614at2"/>
<accession>A0A1I2E9S9</accession>
<name>A0A1I2E9S9_9ACTN</name>